<keyword evidence="1" id="KW-1133">Transmembrane helix</keyword>
<evidence type="ECO:0000313" key="2">
    <source>
        <dbReference type="EMBL" id="MDV6374815.1"/>
    </source>
</evidence>
<proteinExistence type="predicted"/>
<keyword evidence="1" id="KW-0472">Membrane</keyword>
<keyword evidence="1" id="KW-0812">Transmembrane</keyword>
<dbReference type="RefSeq" id="WP_317640141.1">
    <property type="nucleotide sequence ID" value="NZ_JAPMIV010000014.1"/>
</dbReference>
<evidence type="ECO:0008006" key="4">
    <source>
        <dbReference type="Google" id="ProtNLM"/>
    </source>
</evidence>
<dbReference type="EMBL" id="JAPMIV010000014">
    <property type="protein sequence ID" value="MDV6374815.1"/>
    <property type="molecule type" value="Genomic_DNA"/>
</dbReference>
<name>A0ABU4DQV9_9DEIO</name>
<comment type="caution">
    <text evidence="2">The sequence shown here is derived from an EMBL/GenBank/DDBJ whole genome shotgun (WGS) entry which is preliminary data.</text>
</comment>
<protein>
    <recommendedName>
        <fullName evidence="4">Sensor histidine kinase</fullName>
    </recommendedName>
</protein>
<gene>
    <name evidence="2" type="ORF">ORD21_09470</name>
</gene>
<accession>A0ABU4DQV9</accession>
<feature type="transmembrane region" description="Helical" evidence="1">
    <location>
        <begin position="6"/>
        <end position="24"/>
    </location>
</feature>
<sequence>MVIADILLNFSILVACFYGISLTYQNWPIPAWPREYALRMALCSLTALLVVLPLNTGGAALELWAVPITLLTMRRGMGWPWAW</sequence>
<dbReference type="Proteomes" id="UP001276150">
    <property type="component" value="Unassembled WGS sequence"/>
</dbReference>
<reference evidence="2 3" key="1">
    <citation type="submission" date="2022-11" db="EMBL/GenBank/DDBJ databases">
        <title>Deinococcus ZS9-10, Low Temperature and Draught-tolerating, UV-resistant Bacteria from Continental Antarctica.</title>
        <authorList>
            <person name="Cheng L."/>
        </authorList>
    </citation>
    <scope>NUCLEOTIDE SEQUENCE [LARGE SCALE GENOMIC DNA]</scope>
    <source>
        <strain evidence="2 3">ZS9-10</strain>
    </source>
</reference>
<organism evidence="2 3">
    <name type="scientific">Deinococcus arenicola</name>
    <dbReference type="NCBI Taxonomy" id="2994950"/>
    <lineage>
        <taxon>Bacteria</taxon>
        <taxon>Thermotogati</taxon>
        <taxon>Deinococcota</taxon>
        <taxon>Deinococci</taxon>
        <taxon>Deinococcales</taxon>
        <taxon>Deinococcaceae</taxon>
        <taxon>Deinococcus</taxon>
    </lineage>
</organism>
<keyword evidence="3" id="KW-1185">Reference proteome</keyword>
<evidence type="ECO:0000256" key="1">
    <source>
        <dbReference type="SAM" id="Phobius"/>
    </source>
</evidence>
<evidence type="ECO:0000313" key="3">
    <source>
        <dbReference type="Proteomes" id="UP001276150"/>
    </source>
</evidence>